<dbReference type="EMBL" id="GGEC01079337">
    <property type="protein sequence ID" value="MBX59821.1"/>
    <property type="molecule type" value="Transcribed_RNA"/>
</dbReference>
<organism evidence="1">
    <name type="scientific">Rhizophora mucronata</name>
    <name type="common">Asiatic mangrove</name>
    <dbReference type="NCBI Taxonomy" id="61149"/>
    <lineage>
        <taxon>Eukaryota</taxon>
        <taxon>Viridiplantae</taxon>
        <taxon>Streptophyta</taxon>
        <taxon>Embryophyta</taxon>
        <taxon>Tracheophyta</taxon>
        <taxon>Spermatophyta</taxon>
        <taxon>Magnoliopsida</taxon>
        <taxon>eudicotyledons</taxon>
        <taxon>Gunneridae</taxon>
        <taxon>Pentapetalae</taxon>
        <taxon>rosids</taxon>
        <taxon>fabids</taxon>
        <taxon>Malpighiales</taxon>
        <taxon>Rhizophoraceae</taxon>
        <taxon>Rhizophora</taxon>
    </lineage>
</organism>
<sequence>MRLDLTTLLSVSARYQLHGSTISIAEIYPGCILFLFIQFLMCLQQLLLV</sequence>
<reference evidence="1" key="1">
    <citation type="submission" date="2018-02" db="EMBL/GenBank/DDBJ databases">
        <title>Rhizophora mucronata_Transcriptome.</title>
        <authorList>
            <person name="Meera S.P."/>
            <person name="Sreeshan A."/>
            <person name="Augustine A."/>
        </authorList>
    </citation>
    <scope>NUCLEOTIDE SEQUENCE</scope>
    <source>
        <tissue evidence="1">Leaf</tissue>
    </source>
</reference>
<accession>A0A2P2PYJ1</accession>
<proteinExistence type="predicted"/>
<dbReference type="AlphaFoldDB" id="A0A2P2PYJ1"/>
<name>A0A2P2PYJ1_RHIMU</name>
<evidence type="ECO:0000313" key="1">
    <source>
        <dbReference type="EMBL" id="MBX59821.1"/>
    </source>
</evidence>
<protein>
    <submittedName>
        <fullName evidence="1">Uncharacterized protein</fullName>
    </submittedName>
</protein>